<keyword evidence="11" id="KW-0325">Glycoprotein</keyword>
<feature type="transmembrane region" description="Helical" evidence="14">
    <location>
        <begin position="2232"/>
        <end position="2255"/>
    </location>
</feature>
<dbReference type="InterPro" id="IPR051223">
    <property type="entry name" value="Polycystin"/>
</dbReference>
<feature type="domain" description="EGF-like" evidence="16">
    <location>
        <begin position="93"/>
        <end position="129"/>
    </location>
</feature>
<feature type="transmembrane region" description="Helical" evidence="14">
    <location>
        <begin position="1619"/>
        <end position="1639"/>
    </location>
</feature>
<evidence type="ECO:0000256" key="9">
    <source>
        <dbReference type="ARBA" id="ARBA00023136"/>
    </source>
</evidence>
<feature type="disulfide bond" evidence="12">
    <location>
        <begin position="1941"/>
        <end position="1957"/>
    </location>
</feature>
<feature type="domain" description="EGF-like" evidence="16">
    <location>
        <begin position="208"/>
        <end position="243"/>
    </location>
</feature>
<dbReference type="InterPro" id="IPR013122">
    <property type="entry name" value="PKD1_2_channel"/>
</dbReference>
<comment type="subcellular location">
    <subcellularLocation>
        <location evidence="1">Cell membrane</location>
        <topology evidence="1">Multi-pass membrane protein</topology>
    </subcellularLocation>
</comment>
<dbReference type="PROSITE" id="PS50095">
    <property type="entry name" value="PLAT"/>
    <property type="match status" value="1"/>
</dbReference>
<comment type="similarity">
    <text evidence="2">Belongs to the polycystin family.</text>
</comment>
<gene>
    <name evidence="19" type="ORF">PMEA_00022328</name>
</gene>
<dbReference type="InterPro" id="IPR018097">
    <property type="entry name" value="EGF_Ca-bd_CS"/>
</dbReference>
<dbReference type="Pfam" id="PF02010">
    <property type="entry name" value="REJ"/>
    <property type="match status" value="1"/>
</dbReference>
<keyword evidence="4 13" id="KW-0245">EGF-like domain</keyword>
<evidence type="ECO:0008006" key="21">
    <source>
        <dbReference type="Google" id="ProtNLM"/>
    </source>
</evidence>
<feature type="transmembrane region" description="Helical" evidence="14">
    <location>
        <begin position="1659"/>
        <end position="1680"/>
    </location>
</feature>
<feature type="disulfide bond" evidence="13">
    <location>
        <begin position="119"/>
        <end position="128"/>
    </location>
</feature>
<dbReference type="PROSITE" id="PS01187">
    <property type="entry name" value="EGF_CA"/>
    <property type="match status" value="2"/>
</dbReference>
<dbReference type="FunFam" id="2.10.25.10:FF:000434">
    <property type="entry name" value="Predicted protein"/>
    <property type="match status" value="1"/>
</dbReference>
<proteinExistence type="inferred from homology"/>
<dbReference type="PRINTS" id="PR01433">
    <property type="entry name" value="POLYCYSTIN2"/>
</dbReference>
<evidence type="ECO:0000313" key="19">
    <source>
        <dbReference type="EMBL" id="CAH3145726.1"/>
    </source>
</evidence>
<dbReference type="SMART" id="SM00179">
    <property type="entry name" value="EGF_CA"/>
    <property type="match status" value="5"/>
</dbReference>
<evidence type="ECO:0000256" key="10">
    <source>
        <dbReference type="ARBA" id="ARBA00023157"/>
    </source>
</evidence>
<keyword evidence="20" id="KW-1185">Reference proteome</keyword>
<dbReference type="Pfam" id="PF08016">
    <property type="entry name" value="PKD_channel"/>
    <property type="match status" value="1"/>
</dbReference>
<dbReference type="InterPro" id="IPR008979">
    <property type="entry name" value="Galactose-bd-like_sf"/>
</dbReference>
<dbReference type="SMART" id="SM00308">
    <property type="entry name" value="LH2"/>
    <property type="match status" value="1"/>
</dbReference>
<evidence type="ECO:0000259" key="15">
    <source>
        <dbReference type="PROSITE" id="PS50022"/>
    </source>
</evidence>
<keyword evidence="6" id="KW-0732">Signal</keyword>
<feature type="disulfide bond" evidence="13">
    <location>
        <begin position="233"/>
        <end position="242"/>
    </location>
</feature>
<feature type="domain" description="EGF-like" evidence="16">
    <location>
        <begin position="170"/>
        <end position="206"/>
    </location>
</feature>
<dbReference type="Gene3D" id="2.60.60.20">
    <property type="entry name" value="PLAT/LH2 domain"/>
    <property type="match status" value="1"/>
</dbReference>
<dbReference type="SUPFAM" id="SSF57184">
    <property type="entry name" value="Growth factor receptor domain"/>
    <property type="match status" value="1"/>
</dbReference>
<feature type="domain" description="EGF-like" evidence="16">
    <location>
        <begin position="245"/>
        <end position="281"/>
    </location>
</feature>
<dbReference type="InterPro" id="IPR000742">
    <property type="entry name" value="EGF"/>
</dbReference>
<evidence type="ECO:0000256" key="1">
    <source>
        <dbReference type="ARBA" id="ARBA00004651"/>
    </source>
</evidence>
<dbReference type="InterPro" id="IPR002859">
    <property type="entry name" value="PKD/REJ-like"/>
</dbReference>
<dbReference type="PROSITE" id="PS00022">
    <property type="entry name" value="EGF_1"/>
    <property type="match status" value="4"/>
</dbReference>
<dbReference type="PROSITE" id="PS01186">
    <property type="entry name" value="EGF_2"/>
    <property type="match status" value="4"/>
</dbReference>
<evidence type="ECO:0000313" key="20">
    <source>
        <dbReference type="Proteomes" id="UP001159428"/>
    </source>
</evidence>
<dbReference type="InterPro" id="IPR036392">
    <property type="entry name" value="PLAT/LH2_dom_sf"/>
</dbReference>
<keyword evidence="10 13" id="KW-1015">Disulfide bond</keyword>
<dbReference type="InterPro" id="IPR046338">
    <property type="entry name" value="GAIN_dom_sf"/>
</dbReference>
<evidence type="ECO:0000259" key="17">
    <source>
        <dbReference type="PROSITE" id="PS50095"/>
    </source>
</evidence>
<evidence type="ECO:0000256" key="13">
    <source>
        <dbReference type="PROSITE-ProRule" id="PRU00076"/>
    </source>
</evidence>
<feature type="domain" description="F5/8 type C" evidence="15">
    <location>
        <begin position="1"/>
        <end position="90"/>
    </location>
</feature>
<feature type="transmembrane region" description="Helical" evidence="14">
    <location>
        <begin position="1765"/>
        <end position="1788"/>
    </location>
</feature>
<dbReference type="SMART" id="SM00181">
    <property type="entry name" value="EGF"/>
    <property type="match status" value="5"/>
</dbReference>
<feature type="domain" description="GAIN-B" evidence="18">
    <location>
        <begin position="1220"/>
        <end position="1394"/>
    </location>
</feature>
<dbReference type="SMART" id="SM00303">
    <property type="entry name" value="GPS"/>
    <property type="match status" value="1"/>
</dbReference>
<dbReference type="PROSITE" id="PS00010">
    <property type="entry name" value="ASX_HYDROXYL"/>
    <property type="match status" value="3"/>
</dbReference>
<feature type="disulfide bond" evidence="13">
    <location>
        <begin position="271"/>
        <end position="280"/>
    </location>
</feature>
<evidence type="ECO:0000256" key="4">
    <source>
        <dbReference type="ARBA" id="ARBA00022536"/>
    </source>
</evidence>
<evidence type="ECO:0000256" key="14">
    <source>
        <dbReference type="SAM" id="Phobius"/>
    </source>
</evidence>
<evidence type="ECO:0000259" key="16">
    <source>
        <dbReference type="PROSITE" id="PS50026"/>
    </source>
</evidence>
<dbReference type="InterPro" id="IPR000152">
    <property type="entry name" value="EGF-type_Asp/Asn_hydroxyl_site"/>
</dbReference>
<feature type="transmembrane region" description="Helical" evidence="14">
    <location>
        <begin position="1835"/>
        <end position="1857"/>
    </location>
</feature>
<dbReference type="Gene3D" id="2.60.120.260">
    <property type="entry name" value="Galactose-binding domain-like"/>
    <property type="match status" value="1"/>
</dbReference>
<dbReference type="EMBL" id="CALNXJ010000040">
    <property type="protein sequence ID" value="CAH3145726.1"/>
    <property type="molecule type" value="Genomic_DNA"/>
</dbReference>
<dbReference type="InterPro" id="IPR000421">
    <property type="entry name" value="FA58C"/>
</dbReference>
<comment type="caution">
    <text evidence="13">Lacks conserved residue(s) required for the propagation of feature annotation.</text>
</comment>
<evidence type="ECO:0000256" key="7">
    <source>
        <dbReference type="ARBA" id="ARBA00022737"/>
    </source>
</evidence>
<dbReference type="GO" id="GO:0005509">
    <property type="term" value="F:calcium ion binding"/>
    <property type="evidence" value="ECO:0007669"/>
    <property type="project" value="InterPro"/>
</dbReference>
<evidence type="ECO:0000259" key="18">
    <source>
        <dbReference type="PROSITE" id="PS50221"/>
    </source>
</evidence>
<dbReference type="PANTHER" id="PTHR10877">
    <property type="entry name" value="POLYCYSTIN FAMILY MEMBER"/>
    <property type="match status" value="1"/>
</dbReference>
<dbReference type="GO" id="GO:0005886">
    <property type="term" value="C:plasma membrane"/>
    <property type="evidence" value="ECO:0007669"/>
    <property type="project" value="UniProtKB-SubCell"/>
</dbReference>
<feature type="transmembrane region" description="Helical" evidence="14">
    <location>
        <begin position="2186"/>
        <end position="2212"/>
    </location>
</feature>
<keyword evidence="7" id="KW-0677">Repeat</keyword>
<dbReference type="PROSITE" id="PS50022">
    <property type="entry name" value="FA58C_3"/>
    <property type="match status" value="1"/>
</dbReference>
<keyword evidence="5 14" id="KW-0812">Transmembrane</keyword>
<dbReference type="FunFam" id="2.10.25.10:FF:000117">
    <property type="entry name" value="Delta-like protein"/>
    <property type="match status" value="1"/>
</dbReference>
<dbReference type="PROSITE" id="PS01286">
    <property type="entry name" value="FA58C_2"/>
    <property type="match status" value="1"/>
</dbReference>
<dbReference type="GO" id="GO:0005262">
    <property type="term" value="F:calcium channel activity"/>
    <property type="evidence" value="ECO:0007669"/>
    <property type="project" value="TreeGrafter"/>
</dbReference>
<feature type="transmembrane region" description="Helical" evidence="14">
    <location>
        <begin position="1411"/>
        <end position="1431"/>
    </location>
</feature>
<dbReference type="PROSITE" id="PS50221">
    <property type="entry name" value="GAIN_B"/>
    <property type="match status" value="1"/>
</dbReference>
<dbReference type="CDD" id="cd00054">
    <property type="entry name" value="EGF_CA"/>
    <property type="match status" value="5"/>
</dbReference>
<sequence>MIITEVATQGYNGKHIQEWTKGYHLGYSIGSGTHFFKEKNEDRAKQFIGNVDDNAITRHVVPRPAMVKSVHVIPIQWENNFALRLELYGCIADGNECESLPCQNNGTCWEQIRGYKCNCSDGFNGTHCEINIDDCATSPCQNNGSCFDLVNDYQCLGCLPGYSGKKCDTETDECASNPCQNNGTCTDLFNDFHCNCSAGFNGSNCEIDINECEMNPCVNGSCKDLVNDFSCDCTPGFTGKSCNIELNECGSNPCHQGATCKDQINGFTCACPAGFGGPTCSQETEFFLVVWLQLKNMTFTLALKNESSTLYQNKQDEVIHEVDNSLLFDESDHFFGSALRIFSPSGSKPNVLAEILLRTLMNSTKHITAVVTKKLGSHTYVGIFDPVNGPVFEDRGDPSCKPLNISSPTVNGQLLSEDITQPTKVKKSEDFVFSAKVESYCCISSLITNFRIEIDIYAIDLISGYFKYMRKLKEVISPNADSVKETIPSKTLNYGHYFMKIIGILDKKRKVSSSGYVEVTSTTLVADISGASYASQGFNHKLTLNGSKTHDPDVGQGIYIGMNFTWLCRKESEVFPDDIATLPEVFPPAGSTLPPKRNREGCYGTGMGKLRSRNGFPYILDLDIDKMEGDEDYVIELDVKKRGTVVNALHRLRIKEEIHLKVNCEYCKSHVIQSSRLILETNCTGLLCNKIQQYSWSIKYHVGDDPHWRHVTNQDEVVLTYDNSPNLILAQGKLHGNATYNVTVTGRTSGGHISSATYSFVTNTPPSGGECKVNLAQGKAWETDFVFSCNGWYDNELPLKFTFSYYSSEGIEMIFHSGTSNTAIGKLPVGDSNRDFEMQVQMTVIDALGSAVNTGVYIQVIEPEISVETLNKEVSTGGPMNGFLKENNIKKAAQRATSVLSVVNHAPVDDMKLKQKIKIKDSIVDAWSKVKVAELQEVLQVSAVVAGVADQRNEISIESQDKAIKLLDSMTNIMEKSVNNKSNSEVSVEHVGAALLNGLGNLLDITSHEAKDDTSGEELPPVPITYERREKSKSFSKRILNLITRLGSTVDNTKKLYEKPSVLKSKSLSMVLDRQIPSRIGNKALVYQDSKVTLPSVQDLIGKDSKSKEYLSTQLVTFKFNPYTWTKGATNIKSVVIDFELKDEGGSPLNVSNLSQNVELFIPPLLEAKVKKPQTYFVKPNENGTMRFHRIVFPGPEYVISIKIIPSHLHTLRLFVRYGQRPTMTNYNYSASLPDYSSCNYSTENRNMDCSIQAFTVTVSAADTGQTGLHYLGITVGALPNITRKYVTASKERRVKRGCMFAGRQKRSCVGVKDPPSTPPPIVVLKPPFNASTDVNYTLSVSMGTCQYWNVTADAWSTKGCKVGPGSSAEKIQCLCNHLSSFGGNFFVAPNPIDFDYVFRKFPDIFESGNVLVLAMVLSIYGLWIIGIVIARRADRKDEYKAIENLRVQAEGGHLYEVSVYTGMWKDSGTTANVAMIVYGEEIRSETLKLFDSYTSKRLFARASINNFIVSLPDSLHSPLMIKLWHDNSGAHPSWYVNQIIIKDLETDEKWYFLCGRWLAVDKEDGEVQVDIPVASKSDISSFKYQFHTRVTKNFVDGHIWLSLLTRPPHSPFTRSQRLSCCVCVLLCAMLAGAMFYQFGEKQSDTVKLGPFRFSVNQIIIGVESALIVVPLNLLIVTIFRNIKLSHNHTKTSYQSDKTGELYTAESHENKKVKIPGCLPHFFEYIAWLLCILASLTAGTFIIFYSVQWGKEISRQWLTSALISFFQDVAIMQPIKVVVVALLLAMILKKPPEEKTAQSFKDSSLETNNNLDVKAPTGDEILLARKNRESVVETINSVIEIVLYLLFVICLFVLVYGNRGYSRYRLTTSLESMLKGSFEEIDSKFAFWEWVEAEFIPGIYDTTWYNGQRFISPEGYISTRTAFLVGMPRLRQVRIKEEYPCQMGKHYPELNDVFKRCIPPYSSHDEDTSSLNQPGWVPVTNISKYHSEFELSRLCPKPWRYNSSMDLNTLWYYGRNIRYDGGGYVADLGYNSRTASRVVINLKSNSWIDERTAAVFVEFTVFQPSSSLFSVAKLLYELYPTGKPVTKVCFDTLSIYGSSNPALRSISLACQITLLLLIVYFLLLEAVKIYRQSCAYFGSFWNWMNMLQLISALTTIAFFFLKEKYVSAFVKYVQANPFDTASADYVLFWIDLEMIVLSIVVFIVTVKFLRIIRFNKHICQMVASLKLSSPHVMSYSVLFCINIISFVLLGVLVFGNDIESYHSFMEALATLTQKFLGGDLLYHDLQSSNRIIGPVYLFAFMLSMSFILINMFVAILNESYESVKEMSGGKFADADLGTFIKEYYFTRFRRLREILKRKLASCGYRHKLYDRPRQEKKSTIREEYVGSIMYLSTDYPTYVDYVDHSSQLALINNKPAADTGSASCSVEAVTLEERATEFSTDEPDVISTPSPLSSDEFDAELLDLLSDLPESVVAPSFASNRACSNVDFMSLFRDLPESIVDDDDTIDNVRKGLADVGAVLRLDEQTLRRFSTTGDKYIVQANIQMGLPVALHFRSRRNSDENGVDIEK</sequence>
<dbReference type="InterPro" id="IPR046791">
    <property type="entry name" value="Polycystin_dom"/>
</dbReference>
<dbReference type="InterPro" id="IPR013032">
    <property type="entry name" value="EGF-like_CS"/>
</dbReference>
<dbReference type="Pfam" id="PF01477">
    <property type="entry name" value="PLAT"/>
    <property type="match status" value="1"/>
</dbReference>
<evidence type="ECO:0000256" key="8">
    <source>
        <dbReference type="ARBA" id="ARBA00022989"/>
    </source>
</evidence>
<evidence type="ECO:0000256" key="11">
    <source>
        <dbReference type="ARBA" id="ARBA00023180"/>
    </source>
</evidence>
<feature type="transmembrane region" description="Helical" evidence="14">
    <location>
        <begin position="1722"/>
        <end position="1745"/>
    </location>
</feature>
<comment type="caution">
    <text evidence="19">The sequence shown here is derived from an EMBL/GenBank/DDBJ whole genome shotgun (WGS) entry which is preliminary data.</text>
</comment>
<dbReference type="InterPro" id="IPR000203">
    <property type="entry name" value="GPS"/>
</dbReference>
<dbReference type="InterPro" id="IPR001881">
    <property type="entry name" value="EGF-like_Ca-bd_dom"/>
</dbReference>
<dbReference type="Pfam" id="PF12661">
    <property type="entry name" value="hEGF"/>
    <property type="match status" value="1"/>
</dbReference>
<feature type="disulfide bond" evidence="13">
    <location>
        <begin position="212"/>
        <end position="222"/>
    </location>
</feature>
<evidence type="ECO:0000256" key="6">
    <source>
        <dbReference type="ARBA" id="ARBA00022729"/>
    </source>
</evidence>
<dbReference type="SUPFAM" id="SSF57196">
    <property type="entry name" value="EGF/Laminin"/>
    <property type="match status" value="2"/>
</dbReference>
<dbReference type="Pfam" id="PF00008">
    <property type="entry name" value="EGF"/>
    <property type="match status" value="3"/>
</dbReference>
<organism evidence="19 20">
    <name type="scientific">Pocillopora meandrina</name>
    <dbReference type="NCBI Taxonomy" id="46732"/>
    <lineage>
        <taxon>Eukaryota</taxon>
        <taxon>Metazoa</taxon>
        <taxon>Cnidaria</taxon>
        <taxon>Anthozoa</taxon>
        <taxon>Hexacorallia</taxon>
        <taxon>Scleractinia</taxon>
        <taxon>Astrocoeniina</taxon>
        <taxon>Pocilloporidae</taxon>
        <taxon>Pocillopora</taxon>
    </lineage>
</organism>
<feature type="transmembrane region" description="Helical" evidence="14">
    <location>
        <begin position="2295"/>
        <end position="2316"/>
    </location>
</feature>
<feature type="domain" description="EGF-like" evidence="16">
    <location>
        <begin position="131"/>
        <end position="168"/>
    </location>
</feature>
<evidence type="ECO:0000256" key="3">
    <source>
        <dbReference type="ARBA" id="ARBA00022475"/>
    </source>
</evidence>
<feature type="domain" description="PLAT" evidence="17">
    <location>
        <begin position="1454"/>
        <end position="1573"/>
    </location>
</feature>
<dbReference type="PROSITE" id="PS50026">
    <property type="entry name" value="EGF_3"/>
    <property type="match status" value="5"/>
</dbReference>
<protein>
    <recommendedName>
        <fullName evidence="21">Polycystic kidney disease protein 1-like 2</fullName>
    </recommendedName>
</protein>
<dbReference type="SUPFAM" id="SSF49785">
    <property type="entry name" value="Galactose-binding domain-like"/>
    <property type="match status" value="1"/>
</dbReference>
<reference evidence="19 20" key="1">
    <citation type="submission" date="2022-05" db="EMBL/GenBank/DDBJ databases">
        <authorList>
            <consortium name="Genoscope - CEA"/>
            <person name="William W."/>
        </authorList>
    </citation>
    <scope>NUCLEOTIDE SEQUENCE [LARGE SCALE GENOMIC DNA]</scope>
</reference>
<dbReference type="PANTHER" id="PTHR10877:SF150">
    <property type="entry name" value="REJ DOMAIN-CONTAINING PROTEIN"/>
    <property type="match status" value="1"/>
</dbReference>
<feature type="disulfide bond" evidence="13">
    <location>
        <begin position="158"/>
        <end position="167"/>
    </location>
</feature>
<dbReference type="Gene3D" id="2.10.25.10">
    <property type="entry name" value="Laminin"/>
    <property type="match status" value="5"/>
</dbReference>
<dbReference type="GO" id="GO:0050982">
    <property type="term" value="P:detection of mechanical stimulus"/>
    <property type="evidence" value="ECO:0007669"/>
    <property type="project" value="TreeGrafter"/>
</dbReference>
<dbReference type="InterPro" id="IPR057244">
    <property type="entry name" value="GAIN_B"/>
</dbReference>
<dbReference type="Pfam" id="PF20519">
    <property type="entry name" value="Polycystin_dom"/>
    <property type="match status" value="1"/>
</dbReference>
<dbReference type="Gene3D" id="1.10.287.70">
    <property type="match status" value="1"/>
</dbReference>
<feature type="transmembrane region" description="Helical" evidence="14">
    <location>
        <begin position="2135"/>
        <end position="2161"/>
    </location>
</feature>
<accession>A0AAU9XF96</accession>
<dbReference type="InterPro" id="IPR003915">
    <property type="entry name" value="PKD_2"/>
</dbReference>
<name>A0AAU9XF96_9CNID</name>
<dbReference type="InterPro" id="IPR001024">
    <property type="entry name" value="PLAT/LH2_dom"/>
</dbReference>
<dbReference type="FunFam" id="2.10.25.10:FF:000279">
    <property type="entry name" value="Neurogenic locus notch 1"/>
    <property type="match status" value="1"/>
</dbReference>
<dbReference type="InterPro" id="IPR009030">
    <property type="entry name" value="Growth_fac_rcpt_cys_sf"/>
</dbReference>
<feature type="transmembrane region" description="Helical" evidence="14">
    <location>
        <begin position="2102"/>
        <end position="2123"/>
    </location>
</feature>
<keyword evidence="8 14" id="KW-1133">Transmembrane helix</keyword>
<feature type="disulfide bond" evidence="13">
    <location>
        <begin position="196"/>
        <end position="205"/>
    </location>
</feature>
<dbReference type="Pfam" id="PF01825">
    <property type="entry name" value="GPS"/>
    <property type="match status" value="1"/>
</dbReference>
<dbReference type="FunFam" id="2.10.25.10:FF:000143">
    <property type="entry name" value="Protein crumbs 1"/>
    <property type="match status" value="2"/>
</dbReference>
<dbReference type="Gene3D" id="2.60.220.50">
    <property type="match status" value="1"/>
</dbReference>
<evidence type="ECO:0000256" key="2">
    <source>
        <dbReference type="ARBA" id="ARBA00007200"/>
    </source>
</evidence>
<keyword evidence="9 14" id="KW-0472">Membrane</keyword>
<evidence type="ECO:0000256" key="12">
    <source>
        <dbReference type="PIRSR" id="PIRSR603915-2"/>
    </source>
</evidence>
<dbReference type="SUPFAM" id="SSF49723">
    <property type="entry name" value="Lipase/lipooxygenase domain (PLAT/LH2 domain)"/>
    <property type="match status" value="1"/>
</dbReference>
<keyword evidence="3" id="KW-1003">Cell membrane</keyword>
<evidence type="ECO:0000256" key="5">
    <source>
        <dbReference type="ARBA" id="ARBA00022692"/>
    </source>
</evidence>
<dbReference type="Proteomes" id="UP001159428">
    <property type="component" value="Unassembled WGS sequence"/>
</dbReference>